<evidence type="ECO:0000256" key="10">
    <source>
        <dbReference type="ARBA" id="ARBA00023242"/>
    </source>
</evidence>
<dbReference type="Proteomes" id="UP001276659">
    <property type="component" value="Unassembled WGS sequence"/>
</dbReference>
<dbReference type="GO" id="GO:0006508">
    <property type="term" value="P:proteolysis"/>
    <property type="evidence" value="ECO:0007669"/>
    <property type="project" value="InterPro"/>
</dbReference>
<dbReference type="SMART" id="SM00891">
    <property type="entry name" value="ERCC4"/>
    <property type="match status" value="1"/>
</dbReference>
<dbReference type="SUPFAM" id="SSF52980">
    <property type="entry name" value="Restriction endonuclease-like"/>
    <property type="match status" value="1"/>
</dbReference>
<keyword evidence="12" id="KW-1133">Transmembrane helix</keyword>
<feature type="domain" description="Peptidase A1" evidence="13">
    <location>
        <begin position="33"/>
        <end position="380"/>
    </location>
</feature>
<dbReference type="Gene3D" id="2.40.70.10">
    <property type="entry name" value="Acid Proteases"/>
    <property type="match status" value="2"/>
</dbReference>
<dbReference type="InterPro" id="IPR006166">
    <property type="entry name" value="ERCC4_domain"/>
</dbReference>
<keyword evidence="7" id="KW-0378">Hydrolase</keyword>
<dbReference type="SUPFAM" id="SSF50630">
    <property type="entry name" value="Acid proteases"/>
    <property type="match status" value="1"/>
</dbReference>
<evidence type="ECO:0000256" key="2">
    <source>
        <dbReference type="ARBA" id="ARBA00007447"/>
    </source>
</evidence>
<dbReference type="InterPro" id="IPR033121">
    <property type="entry name" value="PEPTIDASE_A1"/>
</dbReference>
<comment type="similarity">
    <text evidence="2">Belongs to the peptidase A1 family.</text>
</comment>
<sequence length="1493" mass="165444">MLKSRLGKRVTSLPAPISVSPSQEFDGNDGPWSSFTIQIGTPPQVVKVLPSTAGSQTYTVLPQGCTSSDPANCTVSRGGVFQPNSSSTWRQNNGTANGQFPLLLDANLGYNGIGLYGYDTVALGGQGSGGPMLEQQAVAGITTKDFYLGTFGLSSQVSNPPHSDRSLPDYISQLNQSGLIPSVTWSYTAGNQYRPGPMYGSLILGGYDTSRFEPNDVSFTFNEVGNFSVNIGAIFLITNDTTAELSSPDESIAVSIDSTTPYLWLPQNVCEGFEEAFGITWDTDVQGYLVNDTLHTALQEQDTSVVLNLGNSSTTPGQGFNISLPYAAFDLVAESSLVTNSSRYFPLMRAANQSQYVLGRTFLQEAYLIADYENNNFSVSQCTWETGATSHIVAIKSPRDSTPPASHRLSTGAIAGIAVGGALILIMLILLGILFVLKRKRRPMEPKQINTQPVELDSPEKDTFMILDDESQGHRSHAELEGVEHKGHEIDGRPFSGQELGSIEQRFELDTGEKCSPTSSSPISPRSARHSRTPSSPISPMRERSDVTRLYKQDFGMPSETAKPPVKLSLPLEYQQDLFQELRSEDELVILARGLGLLRVITNLLHSYDAVGNNLVVVVGADDRENGWIGEALAEHAAISRAPAARGLSQVNTDMMSVGTREKMYSQGGIFSITSRILVVDLLSKLLNPETVTGLIVLHSERIVATSIEAFIIRIYRQMNKAGFLKAFSDNPEPFTTGFAPLASMMRNLFLRKPSLWPRFHVTVAKSLEGRKKAEVIELEVPMTDGMRDIQNAILECVEVSIGELKKADTGLELDDWTLDSALHRSFDVIVRRQLDPIWHRVSYRTRQIVNDLSVLRSVLHALLTYDAVSFNKYLDTILAAHQPPPGSNRHNQSPWLFLDAANTIFGTAKRRVYTGKPIDGQGPGVPGALPDSLRPVLEEQPKWALLADILEEIERDAYFNPGLRDESNGTILIMCSDEGTCRQLREYLQNMHVQPLQADEGNDEEMEFAPKPSATFIMRRKLRNYLNWKREFARVSASLFTENQKVLEGFTDQRGANGYRGKAPPNKRRRVRGGSAAAAGGGRPVNGSLQAAEDKESQVTSLLADIQPTDADGAQKDEVVVDSLDDMEDYFELYEMNDLVVVHPYDGDMDEHVLEEVRPRYIIMYEPDSAFIRRVEVYRSSHDDRNVRVYFMYYGGSVEEQRYLSAVRREKDAFTRLIKEKGNMAVTIALDGAAADPQEQFLRTVNTRIAGGGRLAATSEPPRIVVDVREFRSSLPSLIHGRSNIVIPCMLTVADYVLTPNICVERKSVRDLITSFKNGRLFNQAETMLQHYKYPMLLIEFDQNKSFTLDTFGTDHTTTLSTASNPQDLQSKIALLTLAFPRLKIIWSSSPYQTAEIFDELKKQQEEPDPIKAVQIGLIAGEDPSDRNFNQTPQDMLRAVPGMTEKNLSRITLEVGSIADVSNMTEEELDVLVGKEAGRQVYRFFNRSVLED</sequence>
<dbReference type="GO" id="GO:1901255">
    <property type="term" value="P:nucleotide-excision repair involved in interstrand cross-link repair"/>
    <property type="evidence" value="ECO:0007669"/>
    <property type="project" value="TreeGrafter"/>
</dbReference>
<keyword evidence="15" id="KW-1185">Reference proteome</keyword>
<dbReference type="InterPro" id="IPR047520">
    <property type="entry name" value="XPF_nuclease"/>
</dbReference>
<dbReference type="NCBIfam" id="TIGR00596">
    <property type="entry name" value="rad1"/>
    <property type="match status" value="1"/>
</dbReference>
<evidence type="ECO:0000256" key="8">
    <source>
        <dbReference type="ARBA" id="ARBA00023125"/>
    </source>
</evidence>
<dbReference type="InterPro" id="IPR021109">
    <property type="entry name" value="Peptidase_aspartic_dom_sf"/>
</dbReference>
<evidence type="ECO:0000256" key="11">
    <source>
        <dbReference type="SAM" id="MobiDB-lite"/>
    </source>
</evidence>
<reference evidence="14" key="1">
    <citation type="submission" date="2022-11" db="EMBL/GenBank/DDBJ databases">
        <title>Chromosomal genome sequence assembly and mating type (MAT) locus characterization of the leprose asexual lichenized fungus Lepraria neglecta (Nyl.) Erichsen.</title>
        <authorList>
            <person name="Allen J.L."/>
            <person name="Pfeffer B."/>
        </authorList>
    </citation>
    <scope>NUCLEOTIDE SEQUENCE</scope>
    <source>
        <strain evidence="14">Allen 5258</strain>
    </source>
</reference>
<evidence type="ECO:0000313" key="15">
    <source>
        <dbReference type="Proteomes" id="UP001276659"/>
    </source>
</evidence>
<dbReference type="GO" id="GO:0004190">
    <property type="term" value="F:aspartic-type endopeptidase activity"/>
    <property type="evidence" value="ECO:0007669"/>
    <property type="project" value="InterPro"/>
</dbReference>
<keyword evidence="10" id="KW-0539">Nucleus</keyword>
<name>A0AAE0DNA5_9LECA</name>
<keyword evidence="6" id="KW-0227">DNA damage</keyword>
<accession>A0AAE0DNA5</accession>
<dbReference type="GO" id="GO:0000712">
    <property type="term" value="P:resolution of meiotic recombination intermediates"/>
    <property type="evidence" value="ECO:0007669"/>
    <property type="project" value="TreeGrafter"/>
</dbReference>
<feature type="compositionally biased region" description="Basic and acidic residues" evidence="11">
    <location>
        <begin position="471"/>
        <end position="492"/>
    </location>
</feature>
<feature type="compositionally biased region" description="Low complexity" evidence="11">
    <location>
        <begin position="516"/>
        <end position="526"/>
    </location>
</feature>
<dbReference type="FunFam" id="3.40.50.10130:FF:000002">
    <property type="entry name" value="DNA repair endonuclease XPF"/>
    <property type="match status" value="1"/>
</dbReference>
<dbReference type="PROSITE" id="PS51767">
    <property type="entry name" value="PEPTIDASE_A1"/>
    <property type="match status" value="1"/>
</dbReference>
<keyword evidence="8" id="KW-0238">DNA-binding</keyword>
<dbReference type="PRINTS" id="PR00792">
    <property type="entry name" value="PEPSIN"/>
</dbReference>
<evidence type="ECO:0000256" key="7">
    <source>
        <dbReference type="ARBA" id="ARBA00022801"/>
    </source>
</evidence>
<proteinExistence type="inferred from homology"/>
<keyword evidence="12" id="KW-0812">Transmembrane</keyword>
<evidence type="ECO:0000256" key="6">
    <source>
        <dbReference type="ARBA" id="ARBA00022763"/>
    </source>
</evidence>
<feature type="region of interest" description="Disordered" evidence="11">
    <location>
        <begin position="1054"/>
        <end position="1097"/>
    </location>
</feature>
<comment type="caution">
    <text evidence="14">The sequence shown here is derived from an EMBL/GenBank/DDBJ whole genome shotgun (WGS) entry which is preliminary data.</text>
</comment>
<evidence type="ECO:0000256" key="9">
    <source>
        <dbReference type="ARBA" id="ARBA00023204"/>
    </source>
</evidence>
<dbReference type="InterPro" id="IPR006167">
    <property type="entry name" value="XPF"/>
</dbReference>
<evidence type="ECO:0000313" key="14">
    <source>
        <dbReference type="EMBL" id="KAK3176157.1"/>
    </source>
</evidence>
<evidence type="ECO:0000256" key="4">
    <source>
        <dbReference type="ARBA" id="ARBA00022722"/>
    </source>
</evidence>
<dbReference type="CDD" id="cd20078">
    <property type="entry name" value="XPF_nuclease_XPF_euk"/>
    <property type="match status" value="1"/>
</dbReference>
<protein>
    <recommendedName>
        <fullName evidence="13">Peptidase A1 domain-containing protein</fullName>
    </recommendedName>
</protein>
<gene>
    <name evidence="14" type="ORF">OEA41_007479</name>
</gene>
<feature type="region of interest" description="Disordered" evidence="11">
    <location>
        <begin position="470"/>
        <end position="497"/>
    </location>
</feature>
<keyword evidence="9" id="KW-0234">DNA repair</keyword>
<organism evidence="14 15">
    <name type="scientific">Lepraria neglecta</name>
    <dbReference type="NCBI Taxonomy" id="209136"/>
    <lineage>
        <taxon>Eukaryota</taxon>
        <taxon>Fungi</taxon>
        <taxon>Dikarya</taxon>
        <taxon>Ascomycota</taxon>
        <taxon>Pezizomycotina</taxon>
        <taxon>Lecanoromycetes</taxon>
        <taxon>OSLEUM clade</taxon>
        <taxon>Lecanoromycetidae</taxon>
        <taxon>Lecanorales</taxon>
        <taxon>Lecanorineae</taxon>
        <taxon>Stereocaulaceae</taxon>
        <taxon>Lepraria</taxon>
    </lineage>
</organism>
<dbReference type="PANTHER" id="PTHR10150">
    <property type="entry name" value="DNA REPAIR ENDONUCLEASE XPF"/>
    <property type="match status" value="1"/>
</dbReference>
<dbReference type="GO" id="GO:0000736">
    <property type="term" value="P:double-strand break repair via single-strand annealing, removal of nonhomologous ends"/>
    <property type="evidence" value="ECO:0007669"/>
    <property type="project" value="TreeGrafter"/>
</dbReference>
<dbReference type="GO" id="GO:0003684">
    <property type="term" value="F:damaged DNA binding"/>
    <property type="evidence" value="ECO:0007669"/>
    <property type="project" value="TreeGrafter"/>
</dbReference>
<evidence type="ECO:0000256" key="1">
    <source>
        <dbReference type="ARBA" id="ARBA00004123"/>
    </source>
</evidence>
<dbReference type="GO" id="GO:0003697">
    <property type="term" value="F:single-stranded DNA binding"/>
    <property type="evidence" value="ECO:0007669"/>
    <property type="project" value="InterPro"/>
</dbReference>
<keyword evidence="4" id="KW-0540">Nuclease</keyword>
<dbReference type="InterPro" id="IPR011335">
    <property type="entry name" value="Restrct_endonuc-II-like"/>
</dbReference>
<evidence type="ECO:0000256" key="5">
    <source>
        <dbReference type="ARBA" id="ARBA00022759"/>
    </source>
</evidence>
<feature type="region of interest" description="Disordered" evidence="11">
    <location>
        <begin position="509"/>
        <end position="546"/>
    </location>
</feature>
<evidence type="ECO:0000256" key="12">
    <source>
        <dbReference type="SAM" id="Phobius"/>
    </source>
</evidence>
<dbReference type="InterPro" id="IPR010994">
    <property type="entry name" value="RuvA_2-like"/>
</dbReference>
<dbReference type="Pfam" id="PF02732">
    <property type="entry name" value="ERCC4"/>
    <property type="match status" value="1"/>
</dbReference>
<keyword evidence="5" id="KW-0255">Endonuclease</keyword>
<dbReference type="Pfam" id="PF00026">
    <property type="entry name" value="Asp"/>
    <property type="match status" value="1"/>
</dbReference>
<dbReference type="SUPFAM" id="SSF47781">
    <property type="entry name" value="RuvA domain 2-like"/>
    <property type="match status" value="1"/>
</dbReference>
<feature type="transmembrane region" description="Helical" evidence="12">
    <location>
        <begin position="413"/>
        <end position="437"/>
    </location>
</feature>
<dbReference type="GO" id="GO:0000110">
    <property type="term" value="C:nucleotide-excision repair factor 1 complex"/>
    <property type="evidence" value="ECO:0007669"/>
    <property type="project" value="TreeGrafter"/>
</dbReference>
<dbReference type="PANTHER" id="PTHR10150:SF0">
    <property type="entry name" value="DNA REPAIR ENDONUCLEASE XPF"/>
    <property type="match status" value="1"/>
</dbReference>
<comment type="subcellular location">
    <subcellularLocation>
        <location evidence="1">Nucleus</location>
    </subcellularLocation>
</comment>
<dbReference type="Gene3D" id="1.10.150.20">
    <property type="entry name" value="5' to 3' exonuclease, C-terminal subdomain"/>
    <property type="match status" value="1"/>
</dbReference>
<dbReference type="GO" id="GO:0000014">
    <property type="term" value="F:single-stranded DNA endodeoxyribonuclease activity"/>
    <property type="evidence" value="ECO:0007669"/>
    <property type="project" value="TreeGrafter"/>
</dbReference>
<dbReference type="Gene3D" id="3.40.50.10130">
    <property type="match status" value="1"/>
</dbReference>
<evidence type="ECO:0000259" key="13">
    <source>
        <dbReference type="PROSITE" id="PS51767"/>
    </source>
</evidence>
<keyword evidence="12" id="KW-0472">Membrane</keyword>
<dbReference type="InterPro" id="IPR001461">
    <property type="entry name" value="Aspartic_peptidase_A1"/>
</dbReference>
<evidence type="ECO:0000256" key="3">
    <source>
        <dbReference type="ARBA" id="ARBA00010015"/>
    </source>
</evidence>
<comment type="similarity">
    <text evidence="3">Belongs to the XPF family.</text>
</comment>
<dbReference type="GO" id="GO:0000724">
    <property type="term" value="P:double-strand break repair via homologous recombination"/>
    <property type="evidence" value="ECO:0007669"/>
    <property type="project" value="TreeGrafter"/>
</dbReference>
<dbReference type="EMBL" id="JASNWA010000004">
    <property type="protein sequence ID" value="KAK3176157.1"/>
    <property type="molecule type" value="Genomic_DNA"/>
</dbReference>